<gene>
    <name evidence="2" type="ORF">MELLADRAFT_101611</name>
</gene>
<dbReference type="VEuPathDB" id="FungiDB:MELLADRAFT_101611"/>
<keyword evidence="3" id="KW-1185">Reference proteome</keyword>
<dbReference type="AlphaFoldDB" id="F4R6E5"/>
<proteinExistence type="predicted"/>
<dbReference type="InParanoid" id="F4R6E5"/>
<feature type="chain" id="PRO_5003320629" evidence="1">
    <location>
        <begin position="26"/>
        <end position="203"/>
    </location>
</feature>
<organism evidence="3">
    <name type="scientific">Melampsora larici-populina (strain 98AG31 / pathotype 3-4-7)</name>
    <name type="common">Poplar leaf rust fungus</name>
    <dbReference type="NCBI Taxonomy" id="747676"/>
    <lineage>
        <taxon>Eukaryota</taxon>
        <taxon>Fungi</taxon>
        <taxon>Dikarya</taxon>
        <taxon>Basidiomycota</taxon>
        <taxon>Pucciniomycotina</taxon>
        <taxon>Pucciniomycetes</taxon>
        <taxon>Pucciniales</taxon>
        <taxon>Melampsoraceae</taxon>
        <taxon>Melampsora</taxon>
    </lineage>
</organism>
<sequence length="203" mass="23219">MIVLNLNKFIHIVLCCLSIWAAVSTATFGPSHNIRMEYYVPNNLRGQAEAAWTKVLDFYEKLGDSETHSKNGPFSRLRGRFQVMGRDTGGNLERIDSYLPPFRKPMAGLDQHLTHAIYVLVLEDEKPDTFEIHVRGEVPDQVKGGKVEWLSHQAVFRFSTYFDRIKFEQITILHGLSQEECRHGDFFTQIGESLLNEATTDDS</sequence>
<accession>F4R6E5</accession>
<reference evidence="3" key="1">
    <citation type="journal article" date="2011" name="Proc. Natl. Acad. Sci. U.S.A.">
        <title>Obligate biotrophy features unraveled by the genomic analysis of rust fungi.</title>
        <authorList>
            <person name="Duplessis S."/>
            <person name="Cuomo C.A."/>
            <person name="Lin Y.-C."/>
            <person name="Aerts A."/>
            <person name="Tisserant E."/>
            <person name="Veneault-Fourrey C."/>
            <person name="Joly D.L."/>
            <person name="Hacquard S."/>
            <person name="Amselem J."/>
            <person name="Cantarel B.L."/>
            <person name="Chiu R."/>
            <person name="Coutinho P.M."/>
            <person name="Feau N."/>
            <person name="Field M."/>
            <person name="Frey P."/>
            <person name="Gelhaye E."/>
            <person name="Goldberg J."/>
            <person name="Grabherr M.G."/>
            <person name="Kodira C.D."/>
            <person name="Kohler A."/>
            <person name="Kuees U."/>
            <person name="Lindquist E.A."/>
            <person name="Lucas S.M."/>
            <person name="Mago R."/>
            <person name="Mauceli E."/>
            <person name="Morin E."/>
            <person name="Murat C."/>
            <person name="Pangilinan J.L."/>
            <person name="Park R."/>
            <person name="Pearson M."/>
            <person name="Quesneville H."/>
            <person name="Rouhier N."/>
            <person name="Sakthikumar S."/>
            <person name="Salamov A.A."/>
            <person name="Schmutz J."/>
            <person name="Selles B."/>
            <person name="Shapiro H."/>
            <person name="Tanguay P."/>
            <person name="Tuskan G.A."/>
            <person name="Henrissat B."/>
            <person name="Van de Peer Y."/>
            <person name="Rouze P."/>
            <person name="Ellis J.G."/>
            <person name="Dodds P.N."/>
            <person name="Schein J.E."/>
            <person name="Zhong S."/>
            <person name="Hamelin R.C."/>
            <person name="Grigoriev I.V."/>
            <person name="Szabo L.J."/>
            <person name="Martin F."/>
        </authorList>
    </citation>
    <scope>NUCLEOTIDE SEQUENCE [LARGE SCALE GENOMIC DNA]</scope>
    <source>
        <strain evidence="3">98AG31 / pathotype 3-4-7</strain>
    </source>
</reference>
<dbReference type="EMBL" id="GL883091">
    <property type="protein sequence ID" value="EGG11864.1"/>
    <property type="molecule type" value="Genomic_DNA"/>
</dbReference>
<evidence type="ECO:0000256" key="1">
    <source>
        <dbReference type="SAM" id="SignalP"/>
    </source>
</evidence>
<dbReference type="HOGENOM" id="CLU_1349209_0_0_1"/>
<protein>
    <submittedName>
        <fullName evidence="2">Secreted protein</fullName>
    </submittedName>
</protein>
<feature type="signal peptide" evidence="1">
    <location>
        <begin position="1"/>
        <end position="25"/>
    </location>
</feature>
<dbReference type="KEGG" id="mlr:MELLADRAFT_101611"/>
<keyword evidence="1" id="KW-0732">Signal</keyword>
<dbReference type="Proteomes" id="UP000001072">
    <property type="component" value="Unassembled WGS sequence"/>
</dbReference>
<evidence type="ECO:0000313" key="3">
    <source>
        <dbReference type="Proteomes" id="UP000001072"/>
    </source>
</evidence>
<dbReference type="RefSeq" id="XP_007404239.1">
    <property type="nucleotide sequence ID" value="XM_007404177.1"/>
</dbReference>
<evidence type="ECO:0000313" key="2">
    <source>
        <dbReference type="EMBL" id="EGG11864.1"/>
    </source>
</evidence>
<dbReference type="GeneID" id="18921412"/>
<name>F4R6E5_MELLP</name>